<proteinExistence type="predicted"/>
<comment type="caution">
    <text evidence="2">The sequence shown here is derived from an EMBL/GenBank/DDBJ whole genome shotgun (WGS) entry which is preliminary data.</text>
</comment>
<dbReference type="InterPro" id="IPR007466">
    <property type="entry name" value="Peptidyl-Arg-deiminase_porph"/>
</dbReference>
<protein>
    <recommendedName>
        <fullName evidence="4">Agmatine deiminase</fullName>
    </recommendedName>
</protein>
<dbReference type="AlphaFoldDB" id="A0A2A5SEH0"/>
<evidence type="ECO:0000313" key="2">
    <source>
        <dbReference type="EMBL" id="PCS11879.1"/>
    </source>
</evidence>
<evidence type="ECO:0000256" key="1">
    <source>
        <dbReference type="ARBA" id="ARBA00022801"/>
    </source>
</evidence>
<evidence type="ECO:0008006" key="4">
    <source>
        <dbReference type="Google" id="ProtNLM"/>
    </source>
</evidence>
<dbReference type="EMBL" id="JXKA01000014">
    <property type="protein sequence ID" value="PCS11879.1"/>
    <property type="molecule type" value="Genomic_DNA"/>
</dbReference>
<dbReference type="GO" id="GO:0009446">
    <property type="term" value="P:putrescine biosynthetic process"/>
    <property type="evidence" value="ECO:0007669"/>
    <property type="project" value="InterPro"/>
</dbReference>
<dbReference type="GO" id="GO:0004668">
    <property type="term" value="F:protein-arginine deiminase activity"/>
    <property type="evidence" value="ECO:0007669"/>
    <property type="project" value="InterPro"/>
</dbReference>
<reference evidence="2 3" key="1">
    <citation type="submission" date="2014-12" db="EMBL/GenBank/DDBJ databases">
        <title>Draft genome sequences of 10 type strains of Lactococcus.</title>
        <authorList>
            <person name="Sun Z."/>
            <person name="Zhong Z."/>
            <person name="Liu W."/>
            <person name="Zhang W."/>
            <person name="Zhang H."/>
        </authorList>
    </citation>
    <scope>NUCLEOTIDE SEQUENCE [LARGE SCALE GENOMIC DNA]</scope>
    <source>
        <strain evidence="2 3">DSM 20450</strain>
    </source>
</reference>
<organism evidence="2 3">
    <name type="scientific">Lactococcus lactis subsp. hordniae</name>
    <dbReference type="NCBI Taxonomy" id="203404"/>
    <lineage>
        <taxon>Bacteria</taxon>
        <taxon>Bacillati</taxon>
        <taxon>Bacillota</taxon>
        <taxon>Bacilli</taxon>
        <taxon>Lactobacillales</taxon>
        <taxon>Streptococcaceae</taxon>
        <taxon>Lactococcus</taxon>
    </lineage>
</organism>
<name>A0A2A5SEH0_LACLH</name>
<dbReference type="SUPFAM" id="SSF55909">
    <property type="entry name" value="Pentein"/>
    <property type="match status" value="1"/>
</dbReference>
<dbReference type="Gene3D" id="3.75.10.10">
    <property type="entry name" value="L-arginine/glycine Amidinotransferase, Chain A"/>
    <property type="match status" value="1"/>
</dbReference>
<evidence type="ECO:0000313" key="3">
    <source>
        <dbReference type="Proteomes" id="UP000218744"/>
    </source>
</evidence>
<dbReference type="Proteomes" id="UP000218744">
    <property type="component" value="Unassembled WGS sequence"/>
</dbReference>
<dbReference type="GO" id="GO:0047632">
    <property type="term" value="F:agmatine deiminase activity"/>
    <property type="evidence" value="ECO:0007669"/>
    <property type="project" value="TreeGrafter"/>
</dbReference>
<dbReference type="PANTHER" id="PTHR31377">
    <property type="entry name" value="AGMATINE DEIMINASE-RELATED"/>
    <property type="match status" value="1"/>
</dbReference>
<accession>A0A2A5SEH0</accession>
<keyword evidence="1" id="KW-0378">Hydrolase</keyword>
<dbReference type="PANTHER" id="PTHR31377:SF0">
    <property type="entry name" value="AGMATINE DEIMINASE-RELATED"/>
    <property type="match status" value="1"/>
</dbReference>
<dbReference type="Pfam" id="PF04371">
    <property type="entry name" value="PAD_porph"/>
    <property type="match status" value="1"/>
</dbReference>
<sequence>MTDAKGRQLKVHKLTCPAKNVTIKKQFRIDTVEGTMPREDGDICIASYMNFLITNKGVIVPQYGDENDALALKQVQEMFPDREIVGVNTVEVVYGGGNIHCITQQEPKAK</sequence>
<gene>
    <name evidence="2" type="ORF">RU90_GL000554</name>
</gene>